<dbReference type="EMBL" id="JACJIJ010000002">
    <property type="protein sequence ID" value="MBA9054288.1"/>
    <property type="molecule type" value="Genomic_DNA"/>
</dbReference>
<protein>
    <recommendedName>
        <fullName evidence="1">DUF397 domain-containing protein</fullName>
    </recommendedName>
</protein>
<evidence type="ECO:0000313" key="2">
    <source>
        <dbReference type="EMBL" id="MBA9054288.1"/>
    </source>
</evidence>
<evidence type="ECO:0000259" key="1">
    <source>
        <dbReference type="Pfam" id="PF04149"/>
    </source>
</evidence>
<keyword evidence="3" id="KW-1185">Reference proteome</keyword>
<dbReference type="RefSeq" id="WP_182775971.1">
    <property type="nucleotide sequence ID" value="NZ_BAAAHW010000012.1"/>
</dbReference>
<dbReference type="InterPro" id="IPR007278">
    <property type="entry name" value="DUF397"/>
</dbReference>
<evidence type="ECO:0000313" key="3">
    <source>
        <dbReference type="Proteomes" id="UP000577386"/>
    </source>
</evidence>
<proteinExistence type="predicted"/>
<dbReference type="Pfam" id="PF04149">
    <property type="entry name" value="DUF397"/>
    <property type="match status" value="1"/>
</dbReference>
<name>A0A7W3NPD9_STRMR</name>
<dbReference type="Proteomes" id="UP000577386">
    <property type="component" value="Unassembled WGS sequence"/>
</dbReference>
<dbReference type="AlphaFoldDB" id="A0A7W3NPD9"/>
<sequence>MTEVVSPFWKSSYSGAENNCVEVADTDPSGRAVRDSKQDNGPLLTVSRETWQAFLRQFS</sequence>
<gene>
    <name evidence="2" type="ORF">HDA42_003466</name>
</gene>
<comment type="caution">
    <text evidence="2">The sequence shown here is derived from an EMBL/GenBank/DDBJ whole genome shotgun (WGS) entry which is preliminary data.</text>
</comment>
<accession>A0A7W3NPD9</accession>
<feature type="domain" description="DUF397" evidence="1">
    <location>
        <begin position="10"/>
        <end position="57"/>
    </location>
</feature>
<organism evidence="2 3">
    <name type="scientific">Streptomyces murinus</name>
    <dbReference type="NCBI Taxonomy" id="33900"/>
    <lineage>
        <taxon>Bacteria</taxon>
        <taxon>Bacillati</taxon>
        <taxon>Actinomycetota</taxon>
        <taxon>Actinomycetes</taxon>
        <taxon>Kitasatosporales</taxon>
        <taxon>Streptomycetaceae</taxon>
        <taxon>Streptomyces</taxon>
    </lineage>
</organism>
<reference evidence="2 3" key="1">
    <citation type="submission" date="2020-08" db="EMBL/GenBank/DDBJ databases">
        <title>Sequencing the genomes of 1000 actinobacteria strains.</title>
        <authorList>
            <person name="Klenk H.-P."/>
        </authorList>
    </citation>
    <scope>NUCLEOTIDE SEQUENCE [LARGE SCALE GENOMIC DNA]</scope>
    <source>
        <strain evidence="2 3">DSM 41827</strain>
    </source>
</reference>
<dbReference type="GeneID" id="93982021"/>